<name>A0A101IKB0_9EURY</name>
<dbReference type="AlphaFoldDB" id="A0A101IKB0"/>
<dbReference type="Gene3D" id="3.30.2310.20">
    <property type="entry name" value="RelE-like"/>
    <property type="match status" value="1"/>
</dbReference>
<dbReference type="Proteomes" id="UP000053961">
    <property type="component" value="Unassembled WGS sequence"/>
</dbReference>
<organism evidence="1 2">
    <name type="scientific">Methanothrix harundinacea</name>
    <dbReference type="NCBI Taxonomy" id="301375"/>
    <lineage>
        <taxon>Archaea</taxon>
        <taxon>Methanobacteriati</taxon>
        <taxon>Methanobacteriota</taxon>
        <taxon>Stenosarchaea group</taxon>
        <taxon>Methanomicrobia</taxon>
        <taxon>Methanotrichales</taxon>
        <taxon>Methanotrichaceae</taxon>
        <taxon>Methanothrix</taxon>
    </lineage>
</organism>
<comment type="caution">
    <text evidence="1">The sequence shown here is derived from an EMBL/GenBank/DDBJ whole genome shotgun (WGS) entry which is preliminary data.</text>
</comment>
<dbReference type="EMBL" id="LGHB01000009">
    <property type="protein sequence ID" value="KUK96726.1"/>
    <property type="molecule type" value="Genomic_DNA"/>
</dbReference>
<dbReference type="PATRIC" id="fig|301375.6.peg.2300"/>
<evidence type="ECO:0000313" key="2">
    <source>
        <dbReference type="Proteomes" id="UP000053961"/>
    </source>
</evidence>
<proteinExistence type="predicted"/>
<accession>A0A101IKB0</accession>
<dbReference type="InterPro" id="IPR035093">
    <property type="entry name" value="RelE/ParE_toxin_dom_sf"/>
</dbReference>
<dbReference type="SUPFAM" id="SSF143011">
    <property type="entry name" value="RelE-like"/>
    <property type="match status" value="1"/>
</dbReference>
<evidence type="ECO:0000313" key="1">
    <source>
        <dbReference type="EMBL" id="KUK96726.1"/>
    </source>
</evidence>
<protein>
    <recommendedName>
        <fullName evidence="3">Plasmid stabilization system</fullName>
    </recommendedName>
</protein>
<reference evidence="2" key="1">
    <citation type="journal article" date="2015" name="MBio">
        <title>Genome-Resolved Metagenomic Analysis Reveals Roles for Candidate Phyla and Other Microbial Community Members in Biogeochemical Transformations in Oil Reservoirs.</title>
        <authorList>
            <person name="Hu P."/>
            <person name="Tom L."/>
            <person name="Singh A."/>
            <person name="Thomas B.C."/>
            <person name="Baker B.J."/>
            <person name="Piceno Y.M."/>
            <person name="Andersen G.L."/>
            <person name="Banfield J.F."/>
        </authorList>
    </citation>
    <scope>NUCLEOTIDE SEQUENCE [LARGE SCALE GENOMIC DNA]</scope>
</reference>
<gene>
    <name evidence="1" type="ORF">XE07_0935</name>
</gene>
<sequence length="87" mass="10308">MTYTLIILPRAQKYLDELGEDDIKKIGSGIEELKKNPYRSRPLVDIKKLRGFRSPPMYRLRVGRHRLRYFGIGCGIISLRRPKERYT</sequence>
<evidence type="ECO:0008006" key="3">
    <source>
        <dbReference type="Google" id="ProtNLM"/>
    </source>
</evidence>